<dbReference type="Proteomes" id="UP000233375">
    <property type="component" value="Unassembled WGS sequence"/>
</dbReference>
<keyword evidence="1" id="KW-0812">Transmembrane</keyword>
<evidence type="ECO:0000313" key="3">
    <source>
        <dbReference type="Proteomes" id="UP000233375"/>
    </source>
</evidence>
<proteinExistence type="predicted"/>
<keyword evidence="1" id="KW-0472">Membrane</keyword>
<evidence type="ECO:0000313" key="2">
    <source>
        <dbReference type="EMBL" id="PKG22697.1"/>
    </source>
</evidence>
<feature type="transmembrane region" description="Helical" evidence="1">
    <location>
        <begin position="67"/>
        <end position="87"/>
    </location>
</feature>
<protein>
    <submittedName>
        <fullName evidence="2">Uncharacterized protein</fullName>
    </submittedName>
</protein>
<feature type="transmembrane region" description="Helical" evidence="1">
    <location>
        <begin position="93"/>
        <end position="115"/>
    </location>
</feature>
<reference evidence="2 3" key="1">
    <citation type="journal article" date="2003" name="Int. J. Syst. Evol. Microbiol.">
        <title>Bacillus nealsonii sp. nov., isolated from a spacecraft-assembly facility, whose spores are gamma-radiation resistant.</title>
        <authorList>
            <person name="Venkateswaran K."/>
            <person name="Kempf M."/>
            <person name="Chen F."/>
            <person name="Satomi M."/>
            <person name="Nicholson W."/>
            <person name="Kern R."/>
        </authorList>
    </citation>
    <scope>NUCLEOTIDE SEQUENCE [LARGE SCALE GENOMIC DNA]</scope>
    <source>
        <strain evidence="2 3">FO-92</strain>
    </source>
</reference>
<dbReference type="EMBL" id="PISE01000037">
    <property type="protein sequence ID" value="PKG22697.1"/>
    <property type="molecule type" value="Genomic_DNA"/>
</dbReference>
<gene>
    <name evidence="2" type="ORF">CWS01_16350</name>
</gene>
<keyword evidence="1" id="KW-1133">Transmembrane helix</keyword>
<keyword evidence="3" id="KW-1185">Reference proteome</keyword>
<dbReference type="RefSeq" id="WP_101178247.1">
    <property type="nucleotide sequence ID" value="NZ_PISE01000037.1"/>
</dbReference>
<dbReference type="AlphaFoldDB" id="A0A2N0YZJ8"/>
<name>A0A2N0YZJ8_9BACI</name>
<organism evidence="2 3">
    <name type="scientific">Niallia nealsonii</name>
    <dbReference type="NCBI Taxonomy" id="115979"/>
    <lineage>
        <taxon>Bacteria</taxon>
        <taxon>Bacillati</taxon>
        <taxon>Bacillota</taxon>
        <taxon>Bacilli</taxon>
        <taxon>Bacillales</taxon>
        <taxon>Bacillaceae</taxon>
        <taxon>Niallia</taxon>
    </lineage>
</organism>
<dbReference type="OrthoDB" id="2357074at2"/>
<evidence type="ECO:0000256" key="1">
    <source>
        <dbReference type="SAM" id="Phobius"/>
    </source>
</evidence>
<comment type="caution">
    <text evidence="2">The sequence shown here is derived from an EMBL/GenBank/DDBJ whole genome shotgun (WGS) entry which is preliminary data.</text>
</comment>
<feature type="transmembrane region" description="Helical" evidence="1">
    <location>
        <begin position="39"/>
        <end position="60"/>
    </location>
</feature>
<accession>A0A2N0YZJ8</accession>
<sequence>MVKRLSMVLMIMILAISALLLVAKNPTGPNTVSFDEPLNLLMSLGTLIVLLLPPLILSFFNHLALNIISAIYQAFIVLTFLGLIIVGFVIPSIWIIVIGALDAIVGISSIVMTIFEGVKKGKSVTN</sequence>